<comment type="caution">
    <text evidence="2">The sequence shown here is derived from an EMBL/GenBank/DDBJ whole genome shotgun (WGS) entry which is preliminary data.</text>
</comment>
<evidence type="ECO:0000313" key="3">
    <source>
        <dbReference type="Proteomes" id="UP001152888"/>
    </source>
</evidence>
<protein>
    <submittedName>
        <fullName evidence="2">Uncharacterized protein</fullName>
    </submittedName>
</protein>
<dbReference type="AlphaFoldDB" id="A0A9P0P8L0"/>
<dbReference type="Proteomes" id="UP001152888">
    <property type="component" value="Unassembled WGS sequence"/>
</dbReference>
<proteinExistence type="predicted"/>
<gene>
    <name evidence="2" type="ORF">ACAOBT_LOCUS8554</name>
</gene>
<evidence type="ECO:0000256" key="1">
    <source>
        <dbReference type="SAM" id="Phobius"/>
    </source>
</evidence>
<evidence type="ECO:0000313" key="2">
    <source>
        <dbReference type="EMBL" id="CAH1969786.1"/>
    </source>
</evidence>
<organism evidence="2 3">
    <name type="scientific">Acanthoscelides obtectus</name>
    <name type="common">Bean weevil</name>
    <name type="synonym">Bruchus obtectus</name>
    <dbReference type="NCBI Taxonomy" id="200917"/>
    <lineage>
        <taxon>Eukaryota</taxon>
        <taxon>Metazoa</taxon>
        <taxon>Ecdysozoa</taxon>
        <taxon>Arthropoda</taxon>
        <taxon>Hexapoda</taxon>
        <taxon>Insecta</taxon>
        <taxon>Pterygota</taxon>
        <taxon>Neoptera</taxon>
        <taxon>Endopterygota</taxon>
        <taxon>Coleoptera</taxon>
        <taxon>Polyphaga</taxon>
        <taxon>Cucujiformia</taxon>
        <taxon>Chrysomeloidea</taxon>
        <taxon>Chrysomelidae</taxon>
        <taxon>Bruchinae</taxon>
        <taxon>Bruchini</taxon>
        <taxon>Acanthoscelides</taxon>
    </lineage>
</organism>
<keyword evidence="1" id="KW-0812">Transmembrane</keyword>
<keyword evidence="3" id="KW-1185">Reference proteome</keyword>
<keyword evidence="1" id="KW-1133">Transmembrane helix</keyword>
<keyword evidence="1" id="KW-0472">Membrane</keyword>
<name>A0A9P0P8L0_ACAOB</name>
<accession>A0A9P0P8L0</accession>
<sequence length="45" mass="5398">MPSNKYLYTYFVMRCVLGIKMHLLHRLVIDKLCLKLMILKSQTLK</sequence>
<reference evidence="2" key="1">
    <citation type="submission" date="2022-03" db="EMBL/GenBank/DDBJ databases">
        <authorList>
            <person name="Sayadi A."/>
        </authorList>
    </citation>
    <scope>NUCLEOTIDE SEQUENCE</scope>
</reference>
<feature type="transmembrane region" description="Helical" evidence="1">
    <location>
        <begin position="6"/>
        <end position="29"/>
    </location>
</feature>
<dbReference type="EMBL" id="CAKOFQ010006766">
    <property type="protein sequence ID" value="CAH1969786.1"/>
    <property type="molecule type" value="Genomic_DNA"/>
</dbReference>